<comment type="caution">
    <text evidence="3">The sequence shown here is derived from an EMBL/GenBank/DDBJ whole genome shotgun (WGS) entry which is preliminary data.</text>
</comment>
<dbReference type="PANTHER" id="PTHR23272:SF166">
    <property type="entry name" value="ZINC FINGER BED DOMAIN-CONTAINING PROTEIN RICESLEEPER 2-LIKE ISOFORM X1"/>
    <property type="match status" value="1"/>
</dbReference>
<dbReference type="PANTHER" id="PTHR23272">
    <property type="entry name" value="BED FINGER-RELATED"/>
    <property type="match status" value="1"/>
</dbReference>
<evidence type="ECO:0000313" key="4">
    <source>
        <dbReference type="Proteomes" id="UP000265520"/>
    </source>
</evidence>
<evidence type="ECO:0000259" key="2">
    <source>
        <dbReference type="Pfam" id="PF14372"/>
    </source>
</evidence>
<proteinExistence type="predicted"/>
<keyword evidence="1" id="KW-0472">Membrane</keyword>
<feature type="domain" description="hAT-like transposase RNase-H fold" evidence="2">
    <location>
        <begin position="44"/>
        <end position="142"/>
    </location>
</feature>
<protein>
    <submittedName>
        <fullName evidence="3">Zinc finger BED domain-containing protein ricesleeper 2-like</fullName>
    </submittedName>
</protein>
<keyword evidence="1" id="KW-0812">Transmembrane</keyword>
<accession>A0A392NPI8</accession>
<dbReference type="Proteomes" id="UP000265520">
    <property type="component" value="Unassembled WGS sequence"/>
</dbReference>
<name>A0A392NPI8_9FABA</name>
<feature type="transmembrane region" description="Helical" evidence="1">
    <location>
        <begin position="187"/>
        <end position="207"/>
    </location>
</feature>
<organism evidence="3 4">
    <name type="scientific">Trifolium medium</name>
    <dbReference type="NCBI Taxonomy" id="97028"/>
    <lineage>
        <taxon>Eukaryota</taxon>
        <taxon>Viridiplantae</taxon>
        <taxon>Streptophyta</taxon>
        <taxon>Embryophyta</taxon>
        <taxon>Tracheophyta</taxon>
        <taxon>Spermatophyta</taxon>
        <taxon>Magnoliopsida</taxon>
        <taxon>eudicotyledons</taxon>
        <taxon>Gunneridae</taxon>
        <taxon>Pentapetalae</taxon>
        <taxon>rosids</taxon>
        <taxon>fabids</taxon>
        <taxon>Fabales</taxon>
        <taxon>Fabaceae</taxon>
        <taxon>Papilionoideae</taxon>
        <taxon>50 kb inversion clade</taxon>
        <taxon>NPAAA clade</taxon>
        <taxon>Hologalegina</taxon>
        <taxon>IRL clade</taxon>
        <taxon>Trifolieae</taxon>
        <taxon>Trifolium</taxon>
    </lineage>
</organism>
<feature type="non-terminal residue" evidence="3">
    <location>
        <position position="1"/>
    </location>
</feature>
<reference evidence="3 4" key="1">
    <citation type="journal article" date="2018" name="Front. Plant Sci.">
        <title>Red Clover (Trifolium pratense) and Zigzag Clover (T. medium) - A Picture of Genomic Similarities and Differences.</title>
        <authorList>
            <person name="Dluhosova J."/>
            <person name="Istvanek J."/>
            <person name="Nedelnik J."/>
            <person name="Repkova J."/>
        </authorList>
    </citation>
    <scope>NUCLEOTIDE SEQUENCE [LARGE SCALE GENOMIC DNA]</scope>
    <source>
        <strain evidence="4">cv. 10/8</strain>
        <tissue evidence="3">Leaf</tissue>
    </source>
</reference>
<dbReference type="EMBL" id="LXQA010044914">
    <property type="protein sequence ID" value="MCI00996.1"/>
    <property type="molecule type" value="Genomic_DNA"/>
</dbReference>
<keyword evidence="4" id="KW-1185">Reference proteome</keyword>
<dbReference type="SUPFAM" id="SSF53098">
    <property type="entry name" value="Ribonuclease H-like"/>
    <property type="match status" value="1"/>
</dbReference>
<keyword evidence="1" id="KW-1133">Transmembrane helix</keyword>
<evidence type="ECO:0000256" key="1">
    <source>
        <dbReference type="SAM" id="Phobius"/>
    </source>
</evidence>
<dbReference type="InterPro" id="IPR012337">
    <property type="entry name" value="RNaseH-like_sf"/>
</dbReference>
<evidence type="ECO:0000313" key="3">
    <source>
        <dbReference type="EMBL" id="MCI00996.1"/>
    </source>
</evidence>
<sequence length="211" mass="24649">CVFESLHLFEDNYELCPSVEEWKRVEKICAFLLPFCEIANMINGTTHPTSNLYFLQVWKVQCVLVDSLRDDDEVIKRMAERMMSKFEKYWDEYSGVLALGAVLDPRMKLSTLAYCYSKLDASTCERKLQQVKSKLYMLFDKYSCKSTSYGVQGTIQDQPSPLQKKLKSSSHGLFDMSQIWIFVAMKIWMYYNGGRVIIIGFLIYQYWLATC</sequence>
<dbReference type="InterPro" id="IPR025525">
    <property type="entry name" value="hAT-like_transposase_RNase-H"/>
</dbReference>
<dbReference type="GO" id="GO:0003677">
    <property type="term" value="F:DNA binding"/>
    <property type="evidence" value="ECO:0007669"/>
    <property type="project" value="InterPro"/>
</dbReference>
<dbReference type="AlphaFoldDB" id="A0A392NPI8"/>
<dbReference type="Pfam" id="PF14372">
    <property type="entry name" value="hAT-like_RNase-H"/>
    <property type="match status" value="1"/>
</dbReference>